<organism evidence="1 2">
    <name type="scientific">Orchesella dallaii</name>
    <dbReference type="NCBI Taxonomy" id="48710"/>
    <lineage>
        <taxon>Eukaryota</taxon>
        <taxon>Metazoa</taxon>
        <taxon>Ecdysozoa</taxon>
        <taxon>Arthropoda</taxon>
        <taxon>Hexapoda</taxon>
        <taxon>Collembola</taxon>
        <taxon>Entomobryomorpha</taxon>
        <taxon>Entomobryoidea</taxon>
        <taxon>Orchesellidae</taxon>
        <taxon>Orchesellinae</taxon>
        <taxon>Orchesella</taxon>
    </lineage>
</organism>
<gene>
    <name evidence="1" type="ORF">ODALV1_LOCUS4578</name>
</gene>
<reference evidence="1 2" key="1">
    <citation type="submission" date="2024-08" db="EMBL/GenBank/DDBJ databases">
        <authorList>
            <person name="Cucini C."/>
            <person name="Frati F."/>
        </authorList>
    </citation>
    <scope>NUCLEOTIDE SEQUENCE [LARGE SCALE GENOMIC DNA]</scope>
</reference>
<protein>
    <submittedName>
        <fullName evidence="1">Uncharacterized protein</fullName>
    </submittedName>
</protein>
<comment type="caution">
    <text evidence="1">The sequence shown here is derived from an EMBL/GenBank/DDBJ whole genome shotgun (WGS) entry which is preliminary data.</text>
</comment>
<keyword evidence="2" id="KW-1185">Reference proteome</keyword>
<evidence type="ECO:0000313" key="1">
    <source>
        <dbReference type="EMBL" id="CAL8080220.1"/>
    </source>
</evidence>
<dbReference type="Proteomes" id="UP001642540">
    <property type="component" value="Unassembled WGS sequence"/>
</dbReference>
<accession>A0ABP1PZX6</accession>
<dbReference type="EMBL" id="CAXLJM020000014">
    <property type="protein sequence ID" value="CAL8080220.1"/>
    <property type="molecule type" value="Genomic_DNA"/>
</dbReference>
<proteinExistence type="predicted"/>
<evidence type="ECO:0000313" key="2">
    <source>
        <dbReference type="Proteomes" id="UP001642540"/>
    </source>
</evidence>
<sequence>MVCGVHLRIYLLPLWPQGSMKGATLEWVQPPNLKFSGSKMKGAERKLRCSYDSLFNSESVVSTSEFTSILCGHRAPWKQSSANGYNLQLQSSLVPK</sequence>
<name>A0ABP1PZX6_9HEXA</name>